<dbReference type="VEuPathDB" id="FungiDB:LCOR_04974.1"/>
<evidence type="ECO:0000313" key="1">
    <source>
        <dbReference type="EMBL" id="CDH53638.1"/>
    </source>
</evidence>
<accession>A0A068RTY7</accession>
<evidence type="ECO:0000313" key="2">
    <source>
        <dbReference type="Proteomes" id="UP000027586"/>
    </source>
</evidence>
<dbReference type="EMBL" id="CBTN010000018">
    <property type="protein sequence ID" value="CDH53638.1"/>
    <property type="molecule type" value="Genomic_DNA"/>
</dbReference>
<dbReference type="Proteomes" id="UP000027586">
    <property type="component" value="Unassembled WGS sequence"/>
</dbReference>
<gene>
    <name evidence="1" type="ORF">LCOR_04974.1</name>
</gene>
<name>A0A068RTY7_9FUNG</name>
<reference evidence="1" key="1">
    <citation type="submission" date="2013-08" db="EMBL/GenBank/DDBJ databases">
        <title>Gene expansion shapes genome architecture in the human pathogen Lichtheimia corymbifera: an evolutionary genomics analysis in the ancient terrestrial Mucorales (Mucoromycotina).</title>
        <authorList>
            <person name="Schwartze V.U."/>
            <person name="Winter S."/>
            <person name="Shelest E."/>
            <person name="Marcet-Houben M."/>
            <person name="Horn F."/>
            <person name="Wehner S."/>
            <person name="Hoffmann K."/>
            <person name="Riege K."/>
            <person name="Sammeth M."/>
            <person name="Nowrousian M."/>
            <person name="Valiante V."/>
            <person name="Linde J."/>
            <person name="Jacobsen I.D."/>
            <person name="Marz M."/>
            <person name="Brakhage A.A."/>
            <person name="Gabaldon T."/>
            <person name="Bocker S."/>
            <person name="Voigt K."/>
        </authorList>
    </citation>
    <scope>NUCLEOTIDE SEQUENCE [LARGE SCALE GENOMIC DNA]</scope>
    <source>
        <strain evidence="1">FSU 9682</strain>
    </source>
</reference>
<organism evidence="1 2">
    <name type="scientific">Lichtheimia corymbifera JMRC:FSU:9682</name>
    <dbReference type="NCBI Taxonomy" id="1263082"/>
    <lineage>
        <taxon>Eukaryota</taxon>
        <taxon>Fungi</taxon>
        <taxon>Fungi incertae sedis</taxon>
        <taxon>Mucoromycota</taxon>
        <taxon>Mucoromycotina</taxon>
        <taxon>Mucoromycetes</taxon>
        <taxon>Mucorales</taxon>
        <taxon>Lichtheimiaceae</taxon>
        <taxon>Lichtheimia</taxon>
    </lineage>
</organism>
<sequence>MRNNTRVISQKRPSILPCSIIESVLSTIVQYGSRINTHAVKGTYHDCLEPLIGFLPTKDFKCSRRYSKHAGI</sequence>
<protein>
    <submittedName>
        <fullName evidence="1">Uncharacterized protein</fullName>
    </submittedName>
</protein>
<dbReference type="AlphaFoldDB" id="A0A068RTY7"/>
<proteinExistence type="predicted"/>
<keyword evidence="2" id="KW-1185">Reference proteome</keyword>
<comment type="caution">
    <text evidence="1">The sequence shown here is derived from an EMBL/GenBank/DDBJ whole genome shotgun (WGS) entry which is preliminary data.</text>
</comment>